<keyword evidence="3" id="KW-1185">Reference proteome</keyword>
<dbReference type="AlphaFoldDB" id="A0A5J9UXU2"/>
<proteinExistence type="predicted"/>
<organism evidence="2 3">
    <name type="scientific">Eragrostis curvula</name>
    <name type="common">weeping love grass</name>
    <dbReference type="NCBI Taxonomy" id="38414"/>
    <lineage>
        <taxon>Eukaryota</taxon>
        <taxon>Viridiplantae</taxon>
        <taxon>Streptophyta</taxon>
        <taxon>Embryophyta</taxon>
        <taxon>Tracheophyta</taxon>
        <taxon>Spermatophyta</taxon>
        <taxon>Magnoliopsida</taxon>
        <taxon>Liliopsida</taxon>
        <taxon>Poales</taxon>
        <taxon>Poaceae</taxon>
        <taxon>PACMAD clade</taxon>
        <taxon>Chloridoideae</taxon>
        <taxon>Eragrostideae</taxon>
        <taxon>Eragrostidinae</taxon>
        <taxon>Eragrostis</taxon>
    </lineage>
</organism>
<dbReference type="Proteomes" id="UP000324897">
    <property type="component" value="Chromosome 1"/>
</dbReference>
<feature type="region of interest" description="Disordered" evidence="1">
    <location>
        <begin position="1"/>
        <end position="27"/>
    </location>
</feature>
<reference evidence="2 3" key="1">
    <citation type="journal article" date="2019" name="Sci. Rep.">
        <title>A high-quality genome of Eragrostis curvula grass provides insights into Poaceae evolution and supports new strategies to enhance forage quality.</title>
        <authorList>
            <person name="Carballo J."/>
            <person name="Santos B.A.C.M."/>
            <person name="Zappacosta D."/>
            <person name="Garbus I."/>
            <person name="Selva J.P."/>
            <person name="Gallo C.A."/>
            <person name="Diaz A."/>
            <person name="Albertini E."/>
            <person name="Caccamo M."/>
            <person name="Echenique V."/>
        </authorList>
    </citation>
    <scope>NUCLEOTIDE SEQUENCE [LARGE SCALE GENOMIC DNA]</scope>
    <source>
        <strain evidence="3">cv. Victoria</strain>
        <tissue evidence="2">Leaf</tissue>
    </source>
</reference>
<evidence type="ECO:0000313" key="2">
    <source>
        <dbReference type="EMBL" id="TVU28088.1"/>
    </source>
</evidence>
<dbReference type="Gramene" id="TVU28088">
    <property type="protein sequence ID" value="TVU28088"/>
    <property type="gene ID" value="EJB05_19596"/>
</dbReference>
<dbReference type="EMBL" id="RWGY01000011">
    <property type="protein sequence ID" value="TVU28088.1"/>
    <property type="molecule type" value="Genomic_DNA"/>
</dbReference>
<sequence>MPREPLRPNRSRASATEGRGNASQASAAAVTDFVAPAAAPLQASYGSVGAEGIPDGGYEGRAAEASRRGANCARAGAALPNTASCHRAPIEFGWQ</sequence>
<feature type="non-terminal residue" evidence="2">
    <location>
        <position position="1"/>
    </location>
</feature>
<protein>
    <submittedName>
        <fullName evidence="2">Uncharacterized protein</fullName>
    </submittedName>
</protein>
<name>A0A5J9UXU2_9POAL</name>
<evidence type="ECO:0000313" key="3">
    <source>
        <dbReference type="Proteomes" id="UP000324897"/>
    </source>
</evidence>
<gene>
    <name evidence="2" type="ORF">EJB05_19596</name>
</gene>
<accession>A0A5J9UXU2</accession>
<comment type="caution">
    <text evidence="2">The sequence shown here is derived from an EMBL/GenBank/DDBJ whole genome shotgun (WGS) entry which is preliminary data.</text>
</comment>
<evidence type="ECO:0000256" key="1">
    <source>
        <dbReference type="SAM" id="MobiDB-lite"/>
    </source>
</evidence>